<protein>
    <submittedName>
        <fullName evidence="4">Peptidase family M23</fullName>
    </submittedName>
</protein>
<dbReference type="Pfam" id="PF24568">
    <property type="entry name" value="CC_PcsB"/>
    <property type="match status" value="1"/>
</dbReference>
<dbReference type="CDD" id="cd12797">
    <property type="entry name" value="M23_peptidase"/>
    <property type="match status" value="1"/>
</dbReference>
<dbReference type="InterPro" id="IPR050570">
    <property type="entry name" value="Cell_wall_metabolism_enzyme"/>
</dbReference>
<evidence type="ECO:0000259" key="3">
    <source>
        <dbReference type="PROSITE" id="PS50192"/>
    </source>
</evidence>
<proteinExistence type="predicted"/>
<feature type="domain" description="T-SNARE coiled-coil homology" evidence="3">
    <location>
        <begin position="27"/>
        <end position="89"/>
    </location>
</feature>
<organism evidence="4 5">
    <name type="scientific">Melghirimyces algeriensis</name>
    <dbReference type="NCBI Taxonomy" id="910412"/>
    <lineage>
        <taxon>Bacteria</taxon>
        <taxon>Bacillati</taxon>
        <taxon>Bacillota</taxon>
        <taxon>Bacilli</taxon>
        <taxon>Bacillales</taxon>
        <taxon>Thermoactinomycetaceae</taxon>
        <taxon>Melghirimyces</taxon>
    </lineage>
</organism>
<sequence length="356" mass="41225">MKVRTISGLLVLCLVTTLISVNSLRAESNVKKAREELDEIREQKKEIKGDMKDVVKEMEEKQKKMDKIAQKIDQTNDKIYQVNKKLKTIQKRLEKKEERYKKRLRIMYQNGEMGHMSSLLAASSFSEFLSRFEMLRLIVKQDRHLVNEIVREKKVELKEKKKLDDLTKDWEKQAKEAEQAYEELQEVKQKNKVKLAEIQEEERIQEKEVRKMNLLALRNGTFEYPGGPFHWPGDSHRVTSSYGYRKHPVTGVYKMHTGIDTAGKAGAPIYAAADGVVIASRPSSGYGWIIMIDHGSKLTTLYAHMYPHTVRVRRGDYVERGQRIASIGSNGYSTGPHNHFEVRKNGKLQNPMNYLE</sequence>
<feature type="coiled-coil region" evidence="2">
    <location>
        <begin position="23"/>
        <end position="103"/>
    </location>
</feature>
<dbReference type="Pfam" id="PF01551">
    <property type="entry name" value="Peptidase_M23"/>
    <property type="match status" value="1"/>
</dbReference>
<accession>A0A521D1I5</accession>
<dbReference type="PANTHER" id="PTHR21666:SF270">
    <property type="entry name" value="MUREIN HYDROLASE ACTIVATOR ENVC"/>
    <property type="match status" value="1"/>
</dbReference>
<dbReference type="OrthoDB" id="9805070at2"/>
<dbReference type="AlphaFoldDB" id="A0A521D1I5"/>
<dbReference type="PROSITE" id="PS50192">
    <property type="entry name" value="T_SNARE"/>
    <property type="match status" value="1"/>
</dbReference>
<dbReference type="Proteomes" id="UP000315636">
    <property type="component" value="Unassembled WGS sequence"/>
</dbReference>
<dbReference type="Gene3D" id="2.70.70.10">
    <property type="entry name" value="Glucose Permease (Domain IIA)"/>
    <property type="match status" value="1"/>
</dbReference>
<dbReference type="InterPro" id="IPR016047">
    <property type="entry name" value="M23ase_b-sheet_dom"/>
</dbReference>
<feature type="coiled-coil region" evidence="2">
    <location>
        <begin position="160"/>
        <end position="215"/>
    </location>
</feature>
<keyword evidence="5" id="KW-1185">Reference proteome</keyword>
<dbReference type="RefSeq" id="WP_142505391.1">
    <property type="nucleotide sequence ID" value="NZ_FXTI01000005.1"/>
</dbReference>
<evidence type="ECO:0000256" key="2">
    <source>
        <dbReference type="SAM" id="Coils"/>
    </source>
</evidence>
<keyword evidence="2" id="KW-0175">Coiled coil</keyword>
<dbReference type="InterPro" id="IPR000727">
    <property type="entry name" value="T_SNARE_dom"/>
</dbReference>
<dbReference type="Gene3D" id="6.10.250.3150">
    <property type="match status" value="1"/>
</dbReference>
<evidence type="ECO:0000256" key="1">
    <source>
        <dbReference type="ARBA" id="ARBA00022729"/>
    </source>
</evidence>
<evidence type="ECO:0000313" key="4">
    <source>
        <dbReference type="EMBL" id="SMO65559.1"/>
    </source>
</evidence>
<dbReference type="InterPro" id="IPR057309">
    <property type="entry name" value="PcsB_CC"/>
</dbReference>
<reference evidence="4 5" key="1">
    <citation type="submission" date="2017-05" db="EMBL/GenBank/DDBJ databases">
        <authorList>
            <person name="Varghese N."/>
            <person name="Submissions S."/>
        </authorList>
    </citation>
    <scope>NUCLEOTIDE SEQUENCE [LARGE SCALE GENOMIC DNA]</scope>
    <source>
        <strain evidence="4 5">DSM 45474</strain>
    </source>
</reference>
<dbReference type="EMBL" id="FXTI01000005">
    <property type="protein sequence ID" value="SMO65559.1"/>
    <property type="molecule type" value="Genomic_DNA"/>
</dbReference>
<evidence type="ECO:0000313" key="5">
    <source>
        <dbReference type="Proteomes" id="UP000315636"/>
    </source>
</evidence>
<name>A0A521D1I5_9BACL</name>
<dbReference type="GO" id="GO:0004222">
    <property type="term" value="F:metalloendopeptidase activity"/>
    <property type="evidence" value="ECO:0007669"/>
    <property type="project" value="TreeGrafter"/>
</dbReference>
<keyword evidence="1" id="KW-0732">Signal</keyword>
<dbReference type="InterPro" id="IPR011055">
    <property type="entry name" value="Dup_hybrid_motif"/>
</dbReference>
<dbReference type="SUPFAM" id="SSF51261">
    <property type="entry name" value="Duplicated hybrid motif"/>
    <property type="match status" value="1"/>
</dbReference>
<gene>
    <name evidence="4" type="ORF">SAMN06264849_10553</name>
</gene>
<dbReference type="PANTHER" id="PTHR21666">
    <property type="entry name" value="PEPTIDASE-RELATED"/>
    <property type="match status" value="1"/>
</dbReference>